<protein>
    <submittedName>
        <fullName evidence="1">Uncharacterized protein</fullName>
    </submittedName>
</protein>
<comment type="caution">
    <text evidence="1">The sequence shown here is derived from an EMBL/GenBank/DDBJ whole genome shotgun (WGS) entry which is preliminary data.</text>
</comment>
<gene>
    <name evidence="1" type="ORF">ILYODFUR_028088</name>
</gene>
<evidence type="ECO:0000313" key="2">
    <source>
        <dbReference type="Proteomes" id="UP001482620"/>
    </source>
</evidence>
<evidence type="ECO:0000313" key="1">
    <source>
        <dbReference type="EMBL" id="MEQ2241703.1"/>
    </source>
</evidence>
<name>A0ABV0UD16_9TELE</name>
<accession>A0ABV0UD16</accession>
<proteinExistence type="predicted"/>
<dbReference type="EMBL" id="JAHRIQ010061709">
    <property type="protein sequence ID" value="MEQ2241703.1"/>
    <property type="molecule type" value="Genomic_DNA"/>
</dbReference>
<sequence>MAKSHRSIQKFNKSIFLRHIAATPSMFIVKNGIHRTKKLTMMLVTNRVVCGWLKKAARFTFLYKRIYAKTMREKETHKNRFSISNKTTHCVSEVNSGLQCVDC</sequence>
<keyword evidence="2" id="KW-1185">Reference proteome</keyword>
<dbReference type="Proteomes" id="UP001482620">
    <property type="component" value="Unassembled WGS sequence"/>
</dbReference>
<organism evidence="1 2">
    <name type="scientific">Ilyodon furcidens</name>
    <name type="common">goldbreast splitfin</name>
    <dbReference type="NCBI Taxonomy" id="33524"/>
    <lineage>
        <taxon>Eukaryota</taxon>
        <taxon>Metazoa</taxon>
        <taxon>Chordata</taxon>
        <taxon>Craniata</taxon>
        <taxon>Vertebrata</taxon>
        <taxon>Euteleostomi</taxon>
        <taxon>Actinopterygii</taxon>
        <taxon>Neopterygii</taxon>
        <taxon>Teleostei</taxon>
        <taxon>Neoteleostei</taxon>
        <taxon>Acanthomorphata</taxon>
        <taxon>Ovalentaria</taxon>
        <taxon>Atherinomorphae</taxon>
        <taxon>Cyprinodontiformes</taxon>
        <taxon>Goodeidae</taxon>
        <taxon>Ilyodon</taxon>
    </lineage>
</organism>
<reference evidence="1 2" key="1">
    <citation type="submission" date="2021-06" db="EMBL/GenBank/DDBJ databases">
        <authorList>
            <person name="Palmer J.M."/>
        </authorList>
    </citation>
    <scope>NUCLEOTIDE SEQUENCE [LARGE SCALE GENOMIC DNA]</scope>
    <source>
        <strain evidence="2">if_2019</strain>
        <tissue evidence="1">Muscle</tissue>
    </source>
</reference>